<dbReference type="Proteomes" id="UP000694865">
    <property type="component" value="Unplaced"/>
</dbReference>
<evidence type="ECO:0000256" key="7">
    <source>
        <dbReference type="ARBA" id="ARBA00040269"/>
    </source>
</evidence>
<evidence type="ECO:0000256" key="5">
    <source>
        <dbReference type="ARBA" id="ARBA00022771"/>
    </source>
</evidence>
<dbReference type="Gene3D" id="2.130.10.10">
    <property type="entry name" value="YVTN repeat-like/Quinoprotein amine dehydrogenase"/>
    <property type="match status" value="1"/>
</dbReference>
<name>A0ABM0M5X4_SACKO</name>
<accession>A0ABM0M5X4</accession>
<dbReference type="RefSeq" id="XP_006815415.1">
    <property type="nucleotide sequence ID" value="XM_006815352.1"/>
</dbReference>
<keyword evidence="4" id="KW-0677">Repeat</keyword>
<feature type="region of interest" description="Disordered" evidence="9">
    <location>
        <begin position="602"/>
        <end position="627"/>
    </location>
</feature>
<keyword evidence="2 8" id="KW-0853">WD repeat</keyword>
<evidence type="ECO:0000313" key="11">
    <source>
        <dbReference type="RefSeq" id="XP_006815415.1"/>
    </source>
</evidence>
<dbReference type="PROSITE" id="PS50082">
    <property type="entry name" value="WD_REPEATS_2"/>
    <property type="match status" value="2"/>
</dbReference>
<proteinExistence type="inferred from homology"/>
<dbReference type="PANTHER" id="PTHR46200:SF1">
    <property type="entry name" value="GATOR COMPLEX PROTEIN WDR24"/>
    <property type="match status" value="1"/>
</dbReference>
<dbReference type="Pfam" id="PF00400">
    <property type="entry name" value="WD40"/>
    <property type="match status" value="3"/>
</dbReference>
<dbReference type="CDD" id="cd16693">
    <property type="entry name" value="mRING-H2-C3H3C2_WDR24"/>
    <property type="match status" value="1"/>
</dbReference>
<reference evidence="11" key="1">
    <citation type="submission" date="2025-08" db="UniProtKB">
        <authorList>
            <consortium name="RefSeq"/>
        </authorList>
    </citation>
    <scope>IDENTIFICATION</scope>
    <source>
        <tissue evidence="11">Testes</tissue>
    </source>
</reference>
<evidence type="ECO:0000256" key="2">
    <source>
        <dbReference type="ARBA" id="ARBA00022574"/>
    </source>
</evidence>
<dbReference type="PROSITE" id="PS00678">
    <property type="entry name" value="WD_REPEATS_1"/>
    <property type="match status" value="1"/>
</dbReference>
<dbReference type="GeneID" id="100373411"/>
<evidence type="ECO:0000256" key="3">
    <source>
        <dbReference type="ARBA" id="ARBA00022723"/>
    </source>
</evidence>
<feature type="repeat" description="WD" evidence="8">
    <location>
        <begin position="128"/>
        <end position="169"/>
    </location>
</feature>
<gene>
    <name evidence="11" type="primary">WDR24</name>
</gene>
<protein>
    <recommendedName>
        <fullName evidence="7">GATOR2 complex protein WDR24</fullName>
    </recommendedName>
</protein>
<evidence type="ECO:0000256" key="6">
    <source>
        <dbReference type="ARBA" id="ARBA00022833"/>
    </source>
</evidence>
<dbReference type="InterPro" id="IPR015943">
    <property type="entry name" value="WD40/YVTN_repeat-like_dom_sf"/>
</dbReference>
<dbReference type="InterPro" id="IPR037590">
    <property type="entry name" value="WDR24"/>
</dbReference>
<dbReference type="PROSITE" id="PS50294">
    <property type="entry name" value="WD_REPEATS_REGION"/>
    <property type="match status" value="2"/>
</dbReference>
<feature type="repeat" description="WD" evidence="8">
    <location>
        <begin position="214"/>
        <end position="249"/>
    </location>
</feature>
<feature type="compositionally biased region" description="Polar residues" evidence="9">
    <location>
        <begin position="609"/>
        <end position="627"/>
    </location>
</feature>
<evidence type="ECO:0000313" key="10">
    <source>
        <dbReference type="Proteomes" id="UP000694865"/>
    </source>
</evidence>
<organism evidence="10 11">
    <name type="scientific">Saccoglossus kowalevskii</name>
    <name type="common">Acorn worm</name>
    <dbReference type="NCBI Taxonomy" id="10224"/>
    <lineage>
        <taxon>Eukaryota</taxon>
        <taxon>Metazoa</taxon>
        <taxon>Hemichordata</taxon>
        <taxon>Enteropneusta</taxon>
        <taxon>Harrimaniidae</taxon>
        <taxon>Saccoglossus</taxon>
    </lineage>
</organism>
<keyword evidence="10" id="KW-1185">Reference proteome</keyword>
<dbReference type="PANTHER" id="PTHR46200">
    <property type="entry name" value="GATOR COMPLEX PROTEIN WDR24"/>
    <property type="match status" value="1"/>
</dbReference>
<evidence type="ECO:0000256" key="9">
    <source>
        <dbReference type="SAM" id="MobiDB-lite"/>
    </source>
</evidence>
<evidence type="ECO:0000256" key="8">
    <source>
        <dbReference type="PROSITE-ProRule" id="PRU00221"/>
    </source>
</evidence>
<dbReference type="SUPFAM" id="SSF50978">
    <property type="entry name" value="WD40 repeat-like"/>
    <property type="match status" value="1"/>
</dbReference>
<dbReference type="InterPro" id="IPR036322">
    <property type="entry name" value="WD40_repeat_dom_sf"/>
</dbReference>
<dbReference type="InterPro" id="IPR019775">
    <property type="entry name" value="WD40_repeat_CS"/>
</dbReference>
<evidence type="ECO:0000256" key="1">
    <source>
        <dbReference type="ARBA" id="ARBA00008134"/>
    </source>
</evidence>
<keyword evidence="6" id="KW-0862">Zinc</keyword>
<keyword evidence="5" id="KW-0863">Zinc-finger</keyword>
<dbReference type="InterPro" id="IPR001680">
    <property type="entry name" value="WD40_rpt"/>
</dbReference>
<sequence>MSGLFGSEWETLGSAAIRKPKTQLSFTTSMGRTMHIELETPANTLSICRDASQVVIAGRTLFKIFCIEDEEFVERANLRVGKKNLNYSSVDVVWHPNDDNVLASAATNSAVITWNLGKASGFKQDHVFNDHRRTVNKVCFHPRDDMLLSGSQDGLMKIFDLRKKEATITFNGQSESVRDVQFMQFQYFSFAAAFENGNIQLWDIRRADKFYQQFTAHNGPAFSLDGHPEERQWLATAGRDKSIKIWDLQFKPVLMHTVQTIAPVTRVKWRPQRKFHISSCSLVIDHTINVWDIRRPYIPFATFEEHKDVATGVVWRHDPHIFLSASKDCTLYQHVFRDAKRPGDKANPVGVDINIFGDVCHAASDNLGGGSHNRGTTASYSSTKVPSFFRKNPEPEEQTRAVCSNVYVFTNKQSRFSDWFCLSAMKYKLSDRPFGELCDHNAQVAENFGRHQNDINSHNNSIMNTVSNVVSQICQSWKMLKLLSAPDVSSSTSATFFAIPTTSDKEDKAVTGTEVPLMRNESRTDTNMGDSTGLTSENEESETSDVEHDRAMTSLASNIASHSVFFGDGEDDLLDMYRYDYSGNETTEDWHLPTEAFQPRHEIRDRSPSPDQLQQVRPESPSSCNDSETLSIHNQFLSIPTSDNINPMPMSAVISTSLQPWQFKQIIRDMLHFYAEQGDVQMTVSALIVLGDRIRNLIDETTQELWFMSYIELLCRFQLWVVATEIIKLSNHHAVGALNQASTTIHTNCNKCNKSLITSGWVCNRCQSITNTCSICHHVVKGLYVWCQGCSHGGHLHHIEEWLKSSSWCPAGCGHKCEYS</sequence>
<dbReference type="SMART" id="SM00320">
    <property type="entry name" value="WD40"/>
    <property type="match status" value="6"/>
</dbReference>
<comment type="similarity">
    <text evidence="1">Belongs to the WD repeat WDR24 family.</text>
</comment>
<evidence type="ECO:0000256" key="4">
    <source>
        <dbReference type="ARBA" id="ARBA00022737"/>
    </source>
</evidence>
<keyword evidence="3" id="KW-0479">Metal-binding</keyword>
<feature type="region of interest" description="Disordered" evidence="9">
    <location>
        <begin position="518"/>
        <end position="548"/>
    </location>
</feature>
<feature type="compositionally biased region" description="Polar residues" evidence="9">
    <location>
        <begin position="525"/>
        <end position="536"/>
    </location>
</feature>